<dbReference type="GO" id="GO:0031410">
    <property type="term" value="C:cytoplasmic vesicle"/>
    <property type="evidence" value="ECO:0007669"/>
    <property type="project" value="TreeGrafter"/>
</dbReference>
<reference evidence="6 7" key="1">
    <citation type="journal article" date="2019" name="Nat. Ecol. Evol.">
        <title>Megaphylogeny resolves global patterns of mushroom evolution.</title>
        <authorList>
            <person name="Varga T."/>
            <person name="Krizsan K."/>
            <person name="Foldi C."/>
            <person name="Dima B."/>
            <person name="Sanchez-Garcia M."/>
            <person name="Sanchez-Ramirez S."/>
            <person name="Szollosi G.J."/>
            <person name="Szarkandi J.G."/>
            <person name="Papp V."/>
            <person name="Albert L."/>
            <person name="Andreopoulos W."/>
            <person name="Angelini C."/>
            <person name="Antonin V."/>
            <person name="Barry K.W."/>
            <person name="Bougher N.L."/>
            <person name="Buchanan P."/>
            <person name="Buyck B."/>
            <person name="Bense V."/>
            <person name="Catcheside P."/>
            <person name="Chovatia M."/>
            <person name="Cooper J."/>
            <person name="Damon W."/>
            <person name="Desjardin D."/>
            <person name="Finy P."/>
            <person name="Geml J."/>
            <person name="Haridas S."/>
            <person name="Hughes K."/>
            <person name="Justo A."/>
            <person name="Karasinski D."/>
            <person name="Kautmanova I."/>
            <person name="Kiss B."/>
            <person name="Kocsube S."/>
            <person name="Kotiranta H."/>
            <person name="LaButti K.M."/>
            <person name="Lechner B.E."/>
            <person name="Liimatainen K."/>
            <person name="Lipzen A."/>
            <person name="Lukacs Z."/>
            <person name="Mihaltcheva S."/>
            <person name="Morgado L.N."/>
            <person name="Niskanen T."/>
            <person name="Noordeloos M.E."/>
            <person name="Ohm R.A."/>
            <person name="Ortiz-Santana B."/>
            <person name="Ovrebo C."/>
            <person name="Racz N."/>
            <person name="Riley R."/>
            <person name="Savchenko A."/>
            <person name="Shiryaev A."/>
            <person name="Soop K."/>
            <person name="Spirin V."/>
            <person name="Szebenyi C."/>
            <person name="Tomsovsky M."/>
            <person name="Tulloss R.E."/>
            <person name="Uehling J."/>
            <person name="Grigoriev I.V."/>
            <person name="Vagvolgyi C."/>
            <person name="Papp T."/>
            <person name="Martin F.M."/>
            <person name="Miettinen O."/>
            <person name="Hibbett D.S."/>
            <person name="Nagy L.G."/>
        </authorList>
    </citation>
    <scope>NUCLEOTIDE SEQUENCE [LARGE SCALE GENOMIC DNA]</scope>
    <source>
        <strain evidence="6 7">CBS 962.96</strain>
    </source>
</reference>
<dbReference type="Gene3D" id="2.30.30.40">
    <property type="entry name" value="SH3 Domains"/>
    <property type="match status" value="1"/>
</dbReference>
<proteinExistence type="predicted"/>
<dbReference type="InterPro" id="IPR036871">
    <property type="entry name" value="PX_dom_sf"/>
</dbReference>
<dbReference type="GO" id="GO:0097320">
    <property type="term" value="P:plasma membrane tubulation"/>
    <property type="evidence" value="ECO:0007669"/>
    <property type="project" value="TreeGrafter"/>
</dbReference>
<sequence>MATLPRASKSPSSSAFLTFSRPQSDFDAGINASNAWTQHRVLSNNITEDELARGKEMVAEIEAESASIDGFDQEEKEEEKQRPARALYDFEGKPEFQELSVLAGDDIQIVKEDLADGWSLVSNSSGEVGLLPRDYYTFTSDFVVSQDLDITPSSSRITTRERPEVNTSNTTPRNSTHSLVSPLNPLPPAHPIFPQRTGDWIFPSRSFRQSILGGKSLNRFSSFVTSGAEAWVLQGSGSDSTPVPPGGGSGRDRPESVDLAGGTHRRYPTLMHEKLSSIASDEAGEEAEEEAEKASEEPEGSGSGAEDLGKDLAESDKHFVDAGHAWKSKLPPFRVLVHSPSKRTSVLTGAYTVYNVTSLFEAPVPPDYDPETSGPPPSPTRLTVQRRYSHFVLMHTALTRRLPGIALPPLPEKQYAGRFNQDFVEARRGDLERYIDRVVRHPVARYAEVVTWFLGCESESEWKRLAPYYLAQPPAGPSFYAHVFHPAFNLDLEDAEEAVERFAVHTKALGRGVQGLRSVFGKIREARVEMSKAERLLSYSLFSLITSKPLASSGGGQVSGIAEEDDDDEDQYPNNVNGTVKGYSPNKHKGKGMMNRDGAWCWREGCEECLALTKAMQRTADSLRSVADMYDDHARRTQLATHESLKSVAHPATVYDGVISTHRSTLTRYRDIDAGADSRDEEIAARCETVLNTTMAEMETYHSQKVEDFATIAKEHLDGEIALYEQILVRLRSARSAFDLAPESEVADSPSGLSSGLSHSTSRIHDSTSLTPILSGPRQPSIYERELENPRLTTDPLPQPTPHVFDSTPVGRGVGSVVGRPVSVAVGSLLGSGGTTGRGSVFGNLFW</sequence>
<organism evidence="6 7">
    <name type="scientific">Dendrothele bispora (strain CBS 962.96)</name>
    <dbReference type="NCBI Taxonomy" id="1314807"/>
    <lineage>
        <taxon>Eukaryota</taxon>
        <taxon>Fungi</taxon>
        <taxon>Dikarya</taxon>
        <taxon>Basidiomycota</taxon>
        <taxon>Agaricomycotina</taxon>
        <taxon>Agaricomycetes</taxon>
        <taxon>Agaricomycetidae</taxon>
        <taxon>Agaricales</taxon>
        <taxon>Agaricales incertae sedis</taxon>
        <taxon>Dendrothele</taxon>
    </lineage>
</organism>
<feature type="region of interest" description="Disordered" evidence="3">
    <location>
        <begin position="234"/>
        <end position="309"/>
    </location>
</feature>
<dbReference type="PANTHER" id="PTHR45827:SF1">
    <property type="entry name" value="SORTING NEXIN"/>
    <property type="match status" value="1"/>
</dbReference>
<evidence type="ECO:0008006" key="8">
    <source>
        <dbReference type="Google" id="ProtNLM"/>
    </source>
</evidence>
<gene>
    <name evidence="6" type="ORF">K435DRAFT_725354</name>
</gene>
<dbReference type="PROSITE" id="PS50002">
    <property type="entry name" value="SH3"/>
    <property type="match status" value="1"/>
</dbReference>
<feature type="domain" description="SH3" evidence="4">
    <location>
        <begin position="79"/>
        <end position="141"/>
    </location>
</feature>
<dbReference type="SMART" id="SM00326">
    <property type="entry name" value="SH3"/>
    <property type="match status" value="1"/>
</dbReference>
<dbReference type="Gene3D" id="1.20.1270.60">
    <property type="entry name" value="Arfaptin homology (AH) domain/BAR domain"/>
    <property type="match status" value="1"/>
</dbReference>
<evidence type="ECO:0000256" key="2">
    <source>
        <dbReference type="PROSITE-ProRule" id="PRU00192"/>
    </source>
</evidence>
<feature type="domain" description="PX" evidence="5">
    <location>
        <begin position="332"/>
        <end position="460"/>
    </location>
</feature>
<dbReference type="GO" id="GO:0006897">
    <property type="term" value="P:endocytosis"/>
    <property type="evidence" value="ECO:0007669"/>
    <property type="project" value="TreeGrafter"/>
</dbReference>
<evidence type="ECO:0000259" key="5">
    <source>
        <dbReference type="PROSITE" id="PS50195"/>
    </source>
</evidence>
<dbReference type="GO" id="GO:0005886">
    <property type="term" value="C:plasma membrane"/>
    <property type="evidence" value="ECO:0007669"/>
    <property type="project" value="TreeGrafter"/>
</dbReference>
<dbReference type="Pfam" id="PF00018">
    <property type="entry name" value="SH3_1"/>
    <property type="match status" value="1"/>
</dbReference>
<dbReference type="AlphaFoldDB" id="A0A4S8LVC3"/>
<evidence type="ECO:0000313" key="6">
    <source>
        <dbReference type="EMBL" id="THU93534.1"/>
    </source>
</evidence>
<dbReference type="EMBL" id="ML179247">
    <property type="protein sequence ID" value="THU93534.1"/>
    <property type="molecule type" value="Genomic_DNA"/>
</dbReference>
<dbReference type="InterPro" id="IPR036028">
    <property type="entry name" value="SH3-like_dom_sf"/>
</dbReference>
<feature type="compositionally biased region" description="Acidic residues" evidence="3">
    <location>
        <begin position="282"/>
        <end position="291"/>
    </location>
</feature>
<dbReference type="Pfam" id="PF10456">
    <property type="entry name" value="BAR_3_WASP_bdg"/>
    <property type="match status" value="1"/>
</dbReference>
<dbReference type="InterPro" id="IPR001683">
    <property type="entry name" value="PX_dom"/>
</dbReference>
<evidence type="ECO:0000256" key="1">
    <source>
        <dbReference type="ARBA" id="ARBA00022443"/>
    </source>
</evidence>
<dbReference type="PANTHER" id="PTHR45827">
    <property type="entry name" value="SORTING NEXIN"/>
    <property type="match status" value="1"/>
</dbReference>
<evidence type="ECO:0000256" key="3">
    <source>
        <dbReference type="SAM" id="MobiDB-lite"/>
    </source>
</evidence>
<dbReference type="Pfam" id="PF00787">
    <property type="entry name" value="PX"/>
    <property type="match status" value="1"/>
</dbReference>
<evidence type="ECO:0000259" key="4">
    <source>
        <dbReference type="PROSITE" id="PS50002"/>
    </source>
</evidence>
<evidence type="ECO:0000313" key="7">
    <source>
        <dbReference type="Proteomes" id="UP000297245"/>
    </source>
</evidence>
<keyword evidence="1 2" id="KW-0728">SH3 domain</keyword>
<feature type="compositionally biased region" description="Acidic residues" evidence="3">
    <location>
        <begin position="562"/>
        <end position="571"/>
    </location>
</feature>
<dbReference type="PROSITE" id="PS50195">
    <property type="entry name" value="PX"/>
    <property type="match status" value="1"/>
</dbReference>
<dbReference type="SMART" id="SM00312">
    <property type="entry name" value="PX"/>
    <property type="match status" value="1"/>
</dbReference>
<keyword evidence="7" id="KW-1185">Reference proteome</keyword>
<dbReference type="SUPFAM" id="SSF50044">
    <property type="entry name" value="SH3-domain"/>
    <property type="match status" value="1"/>
</dbReference>
<dbReference type="InterPro" id="IPR019497">
    <property type="entry name" value="Sorting_nexin_WASP-bd-dom"/>
</dbReference>
<dbReference type="Gene3D" id="3.30.1520.10">
    <property type="entry name" value="Phox-like domain"/>
    <property type="match status" value="1"/>
</dbReference>
<dbReference type="GO" id="GO:0035091">
    <property type="term" value="F:phosphatidylinositol binding"/>
    <property type="evidence" value="ECO:0007669"/>
    <property type="project" value="InterPro"/>
</dbReference>
<protein>
    <recommendedName>
        <fullName evidence="8">PX-domain-containing protein</fullName>
    </recommendedName>
</protein>
<dbReference type="SUPFAM" id="SSF64268">
    <property type="entry name" value="PX domain"/>
    <property type="match status" value="1"/>
</dbReference>
<feature type="region of interest" description="Disordered" evidence="3">
    <location>
        <begin position="154"/>
        <end position="179"/>
    </location>
</feature>
<dbReference type="Proteomes" id="UP000297245">
    <property type="component" value="Unassembled WGS sequence"/>
</dbReference>
<dbReference type="InterPro" id="IPR001452">
    <property type="entry name" value="SH3_domain"/>
</dbReference>
<feature type="compositionally biased region" description="Low complexity" evidence="3">
    <location>
        <begin position="749"/>
        <end position="761"/>
    </location>
</feature>
<feature type="region of interest" description="Disordered" evidence="3">
    <location>
        <begin position="791"/>
        <end position="810"/>
    </location>
</feature>
<dbReference type="GO" id="GO:0016197">
    <property type="term" value="P:endosomal transport"/>
    <property type="evidence" value="ECO:0007669"/>
    <property type="project" value="TreeGrafter"/>
</dbReference>
<feature type="region of interest" description="Disordered" evidence="3">
    <location>
        <begin position="551"/>
        <end position="592"/>
    </location>
</feature>
<dbReference type="OrthoDB" id="10254720at2759"/>
<name>A0A4S8LVC3_DENBC</name>
<feature type="region of interest" description="Disordered" evidence="3">
    <location>
        <begin position="742"/>
        <end position="779"/>
    </location>
</feature>
<feature type="compositionally biased region" description="Polar residues" evidence="3">
    <location>
        <begin position="165"/>
        <end position="179"/>
    </location>
</feature>
<dbReference type="InterPro" id="IPR027267">
    <property type="entry name" value="AH/BAR_dom_sf"/>
</dbReference>
<accession>A0A4S8LVC3</accession>